<dbReference type="AlphaFoldDB" id="A0A7Z9C2W0"/>
<reference evidence="1" key="1">
    <citation type="submission" date="2019-10" db="EMBL/GenBank/DDBJ databases">
        <authorList>
            <consortium name="Genoscope - CEA"/>
            <person name="William W."/>
        </authorList>
    </citation>
    <scope>NUCLEOTIDE SEQUENCE [LARGE SCALE GENOMIC DNA]</scope>
    <source>
        <strain evidence="1">BBR_PRJEB10992</strain>
    </source>
</reference>
<sequence>MATKLERPILMTGIGLSLGLWLLQSIQHSASELGQMVLFSLALGSAGLWWFQQQGTEALQLSPPPVPLNQELVEKAIAQTQTGKGC</sequence>
<dbReference type="Proteomes" id="UP000184550">
    <property type="component" value="Unassembled WGS sequence"/>
</dbReference>
<evidence type="ECO:0000313" key="2">
    <source>
        <dbReference type="Proteomes" id="UP000184550"/>
    </source>
</evidence>
<accession>A0A7Z9C2W0</accession>
<organism evidence="1 2">
    <name type="scientific">Planktothrix serta PCC 8927</name>
    <dbReference type="NCBI Taxonomy" id="671068"/>
    <lineage>
        <taxon>Bacteria</taxon>
        <taxon>Bacillati</taxon>
        <taxon>Cyanobacteriota</taxon>
        <taxon>Cyanophyceae</taxon>
        <taxon>Oscillatoriophycideae</taxon>
        <taxon>Oscillatoriales</taxon>
        <taxon>Microcoleaceae</taxon>
        <taxon>Planktothrix</taxon>
    </lineage>
</organism>
<dbReference type="RefSeq" id="WP_156093067.1">
    <property type="nucleotide sequence ID" value="NZ_LR734826.1"/>
</dbReference>
<gene>
    <name evidence="1" type="ORF">PL8927_80008</name>
</gene>
<proteinExistence type="predicted"/>
<dbReference type="EMBL" id="CZCU02000157">
    <property type="protein sequence ID" value="VXD24215.1"/>
    <property type="molecule type" value="Genomic_DNA"/>
</dbReference>
<name>A0A7Z9C2W0_9CYAN</name>
<comment type="caution">
    <text evidence="1">The sequence shown here is derived from an EMBL/GenBank/DDBJ whole genome shotgun (WGS) entry which is preliminary data.</text>
</comment>
<evidence type="ECO:0000313" key="1">
    <source>
        <dbReference type="EMBL" id="VXD24215.1"/>
    </source>
</evidence>
<keyword evidence="2" id="KW-1185">Reference proteome</keyword>
<protein>
    <submittedName>
        <fullName evidence="1">Uncharacterized protein</fullName>
    </submittedName>
</protein>